<feature type="transmembrane region" description="Helical" evidence="2">
    <location>
        <begin position="115"/>
        <end position="135"/>
    </location>
</feature>
<accession>A0A2S9YSA3</accession>
<keyword evidence="2" id="KW-0812">Transmembrane</keyword>
<dbReference type="EMBL" id="PVNL01000046">
    <property type="protein sequence ID" value="PRQ07981.1"/>
    <property type="molecule type" value="Genomic_DNA"/>
</dbReference>
<evidence type="ECO:0000256" key="2">
    <source>
        <dbReference type="SAM" id="Phobius"/>
    </source>
</evidence>
<evidence type="ECO:0000313" key="3">
    <source>
        <dbReference type="EMBL" id="PRQ07981.1"/>
    </source>
</evidence>
<proteinExistence type="predicted"/>
<keyword evidence="2" id="KW-0472">Membrane</keyword>
<feature type="compositionally biased region" description="Basic and acidic residues" evidence="1">
    <location>
        <begin position="9"/>
        <end position="27"/>
    </location>
</feature>
<dbReference type="Pfam" id="PF10011">
    <property type="entry name" value="DUF2254"/>
    <property type="match status" value="1"/>
</dbReference>
<protein>
    <recommendedName>
        <fullName evidence="5">DUF2254 domain-containing protein</fullName>
    </recommendedName>
</protein>
<evidence type="ECO:0000256" key="1">
    <source>
        <dbReference type="SAM" id="MobiDB-lite"/>
    </source>
</evidence>
<evidence type="ECO:0000313" key="4">
    <source>
        <dbReference type="Proteomes" id="UP000238823"/>
    </source>
</evidence>
<dbReference type="RefSeq" id="WP_181233647.1">
    <property type="nucleotide sequence ID" value="NZ_PVNL01000046.1"/>
</dbReference>
<comment type="caution">
    <text evidence="3">The sequence shown here is derived from an EMBL/GenBank/DDBJ whole genome shotgun (WGS) entry which is preliminary data.</text>
</comment>
<dbReference type="Proteomes" id="UP000238823">
    <property type="component" value="Unassembled WGS sequence"/>
</dbReference>
<name>A0A2S9YSA3_9BACT</name>
<dbReference type="InterPro" id="IPR018723">
    <property type="entry name" value="DUF2254_membrane"/>
</dbReference>
<keyword evidence="2" id="KW-1133">Transmembrane helix</keyword>
<gene>
    <name evidence="3" type="ORF">ENSA7_22650</name>
</gene>
<feature type="region of interest" description="Disordered" evidence="1">
    <location>
        <begin position="1"/>
        <end position="41"/>
    </location>
</feature>
<feature type="transmembrane region" description="Helical" evidence="2">
    <location>
        <begin position="155"/>
        <end position="178"/>
    </location>
</feature>
<organism evidence="3 4">
    <name type="scientific">Enhygromyxa salina</name>
    <dbReference type="NCBI Taxonomy" id="215803"/>
    <lineage>
        <taxon>Bacteria</taxon>
        <taxon>Pseudomonadati</taxon>
        <taxon>Myxococcota</taxon>
        <taxon>Polyangia</taxon>
        <taxon>Nannocystales</taxon>
        <taxon>Nannocystaceae</taxon>
        <taxon>Enhygromyxa</taxon>
    </lineage>
</organism>
<feature type="transmembrane region" description="Helical" evidence="2">
    <location>
        <begin position="58"/>
        <end position="80"/>
    </location>
</feature>
<sequence length="624" mass="69344">MTEGPQPGDHAEDRPKDLARDGVESRGRAGRGWTPPVRPDPVSLIEQRQKDLRLPLRGWVVPFAALGTVAGLFFALSTVFDLLLGANFTGRGLVDALLSIEPSQATNTLGSLGEIMAAVLGLALTVSSIIVQLAATRFTPIVTSLFLRDRTNQRVLSFFVVCNIYVLWINFVVGPASVPSWGVLVSMLLMTASLLLLFPYFVFVFNFLEPDSIISRITTDGLAASTPYRGRGRSSIGTRQREATQGVEHLANIGLNAVQQQDKNIASSATNALSNYAIYYGDTKAGMVNTWHSIPDWNRQSPDFVSLSDEAVDDLRNRGIWLEWKILRQYQMLYGEGLERMKDLCYLIAINTRRLGEAAARHGDLPALDLSIKFFNTYLRATINANDIRTCYNILHQYRQLGEFVIEHLDTNPEDLILDEPMSMTSTLTVTIGAPAGDLSELERRGLEIARYMRYYSGIAFGRNMAFITEVIAHDVGALCAKAFHTDSQFHDELLATFLRVDDSTETAASDTTLQGVRRAQVKLATTYMLNGAESLARRIQADMKDEPAERMMGIWQLLAALRTREFWEVNDRGSNFDYLTDEQKGQLPVFFSWFPALNKVALEALRTGAFEPPGAPKIVANTP</sequence>
<dbReference type="AlphaFoldDB" id="A0A2S9YSA3"/>
<feature type="transmembrane region" description="Helical" evidence="2">
    <location>
        <begin position="184"/>
        <end position="208"/>
    </location>
</feature>
<reference evidence="3 4" key="1">
    <citation type="submission" date="2018-03" db="EMBL/GenBank/DDBJ databases">
        <title>Draft Genome Sequences of the Obligatory Marine Myxobacteria Enhygromyxa salina SWB007.</title>
        <authorList>
            <person name="Poehlein A."/>
            <person name="Moghaddam J.A."/>
            <person name="Harms H."/>
            <person name="Alanjari M."/>
            <person name="Koenig G.M."/>
            <person name="Daniel R."/>
            <person name="Schaeberle T.F."/>
        </authorList>
    </citation>
    <scope>NUCLEOTIDE SEQUENCE [LARGE SCALE GENOMIC DNA]</scope>
    <source>
        <strain evidence="3 4">SWB007</strain>
    </source>
</reference>
<evidence type="ECO:0008006" key="5">
    <source>
        <dbReference type="Google" id="ProtNLM"/>
    </source>
</evidence>